<proteinExistence type="predicted"/>
<evidence type="ECO:0000313" key="3">
    <source>
        <dbReference type="EMBL" id="GFJ94922.1"/>
    </source>
</evidence>
<protein>
    <submittedName>
        <fullName evidence="3">Uncharacterized protein</fullName>
    </submittedName>
</protein>
<sequence>MVIATIVGAFAAVFGGLIGFVAWRDRRRQGSTEDAATTGEAELRKERFAAGRDTQQTQRWLGGQIGDGH</sequence>
<evidence type="ECO:0000256" key="2">
    <source>
        <dbReference type="SAM" id="Phobius"/>
    </source>
</evidence>
<keyword evidence="2" id="KW-0812">Transmembrane</keyword>
<keyword evidence="2" id="KW-1133">Transmembrane helix</keyword>
<accession>A0A6V8LCI8</accession>
<feature type="compositionally biased region" description="Basic and acidic residues" evidence="1">
    <location>
        <begin position="41"/>
        <end position="50"/>
    </location>
</feature>
<gene>
    <name evidence="3" type="ORF">Prum_085640</name>
</gene>
<keyword evidence="2" id="KW-0472">Membrane</keyword>
<comment type="caution">
    <text evidence="3">The sequence shown here is derived from an EMBL/GenBank/DDBJ whole genome shotgun (WGS) entry which is preliminary data.</text>
</comment>
<keyword evidence="4" id="KW-1185">Reference proteome</keyword>
<feature type="transmembrane region" description="Helical" evidence="2">
    <location>
        <begin position="6"/>
        <end position="23"/>
    </location>
</feature>
<reference evidence="3 4" key="1">
    <citation type="submission" date="2020-03" db="EMBL/GenBank/DDBJ databases">
        <title>Whole genome shotgun sequence of Phytohabitans rumicis NBRC 108638.</title>
        <authorList>
            <person name="Komaki H."/>
            <person name="Tamura T."/>
        </authorList>
    </citation>
    <scope>NUCLEOTIDE SEQUENCE [LARGE SCALE GENOMIC DNA]</scope>
    <source>
        <strain evidence="3 4">NBRC 108638</strain>
    </source>
</reference>
<organism evidence="3 4">
    <name type="scientific">Phytohabitans rumicis</name>
    <dbReference type="NCBI Taxonomy" id="1076125"/>
    <lineage>
        <taxon>Bacteria</taxon>
        <taxon>Bacillati</taxon>
        <taxon>Actinomycetota</taxon>
        <taxon>Actinomycetes</taxon>
        <taxon>Micromonosporales</taxon>
        <taxon>Micromonosporaceae</taxon>
    </lineage>
</organism>
<name>A0A6V8LCI8_9ACTN</name>
<dbReference type="EMBL" id="BLPG01000001">
    <property type="protein sequence ID" value="GFJ94922.1"/>
    <property type="molecule type" value="Genomic_DNA"/>
</dbReference>
<reference evidence="3 4" key="2">
    <citation type="submission" date="2020-03" db="EMBL/GenBank/DDBJ databases">
        <authorList>
            <person name="Ichikawa N."/>
            <person name="Kimura A."/>
            <person name="Kitahashi Y."/>
            <person name="Uohara A."/>
        </authorList>
    </citation>
    <scope>NUCLEOTIDE SEQUENCE [LARGE SCALE GENOMIC DNA]</scope>
    <source>
        <strain evidence="3 4">NBRC 108638</strain>
    </source>
</reference>
<dbReference type="Proteomes" id="UP000482960">
    <property type="component" value="Unassembled WGS sequence"/>
</dbReference>
<evidence type="ECO:0000313" key="4">
    <source>
        <dbReference type="Proteomes" id="UP000482960"/>
    </source>
</evidence>
<evidence type="ECO:0000256" key="1">
    <source>
        <dbReference type="SAM" id="MobiDB-lite"/>
    </source>
</evidence>
<feature type="region of interest" description="Disordered" evidence="1">
    <location>
        <begin position="27"/>
        <end position="69"/>
    </location>
</feature>
<dbReference type="AlphaFoldDB" id="A0A6V8LCI8"/>
<dbReference type="RefSeq" id="WP_173082258.1">
    <property type="nucleotide sequence ID" value="NZ_BAABJB010000035.1"/>
</dbReference>